<dbReference type="NCBIfam" id="TIGR02729">
    <property type="entry name" value="Obg_CgtA"/>
    <property type="match status" value="1"/>
</dbReference>
<dbReference type="Pfam" id="PF01926">
    <property type="entry name" value="MMR_HSR1"/>
    <property type="match status" value="1"/>
</dbReference>
<dbReference type="PRINTS" id="PR00326">
    <property type="entry name" value="GTP1OBG"/>
</dbReference>
<dbReference type="Gene3D" id="3.40.50.300">
    <property type="entry name" value="P-loop containing nucleotide triphosphate hydrolases"/>
    <property type="match status" value="1"/>
</dbReference>
<dbReference type="EC" id="3.6.5.-" evidence="8"/>
<comment type="function">
    <text evidence="8">An essential GTPase which binds GTP, GDP and possibly (p)ppGpp with moderate affinity, with high nucleotide exchange rates and a fairly low GTP hydrolysis rate. Plays a role in control of the cell cycle, stress response, ribosome biogenesis and in those bacteria that undergo differentiation, in morphogenesis control.</text>
</comment>
<feature type="binding site" evidence="8">
    <location>
        <begin position="308"/>
        <end position="310"/>
    </location>
    <ligand>
        <name>GTP</name>
        <dbReference type="ChEBI" id="CHEBI:37565"/>
    </ligand>
</feature>
<dbReference type="PANTHER" id="PTHR11702:SF31">
    <property type="entry name" value="MITOCHONDRIAL RIBOSOME-ASSOCIATED GTPASE 2"/>
    <property type="match status" value="1"/>
</dbReference>
<dbReference type="Pfam" id="PF01018">
    <property type="entry name" value="GTP1_OBG"/>
    <property type="match status" value="1"/>
</dbReference>
<dbReference type="InterPro" id="IPR006074">
    <property type="entry name" value="GTP1-OBG_CS"/>
</dbReference>
<reference evidence="11 12" key="2">
    <citation type="journal article" date="2019" name="BMC Genomics">
        <title>The Anaplasma ovis genome reveals a high proportion of pseudogenes.</title>
        <authorList>
            <person name="Liu Z."/>
            <person name="Peasley A.M."/>
            <person name="Yang J."/>
            <person name="Li Y."/>
            <person name="Guan G."/>
            <person name="Luo J."/>
            <person name="Yin H."/>
            <person name="Brayton K.A."/>
        </authorList>
    </citation>
    <scope>NUCLEOTIDE SEQUENCE [LARGE SCALE GENOMIC DNA]</scope>
    <source>
        <strain evidence="11 12">Haibei</strain>
    </source>
</reference>
<evidence type="ECO:0000256" key="1">
    <source>
        <dbReference type="ARBA" id="ARBA00007699"/>
    </source>
</evidence>
<reference evidence="12" key="1">
    <citation type="submission" date="2018-06" db="EMBL/GenBank/DDBJ databases">
        <title>The Anaplasma ovis genome reveals a high proportion of pseudogenes.</title>
        <authorList>
            <person name="Liu Z."/>
            <person name="Peasley A.M."/>
            <person name="Yang J."/>
            <person name="Li Y."/>
            <person name="Guan G."/>
            <person name="Luo J."/>
            <person name="Yin H."/>
            <person name="Brayton K.A."/>
        </authorList>
    </citation>
    <scope>NUCLEOTIDE SEQUENCE [LARGE SCALE GENOMIC DNA]</scope>
    <source>
        <strain evidence="12">Haibei</strain>
    </source>
</reference>
<dbReference type="PIRSF" id="PIRSF002401">
    <property type="entry name" value="GTP_bd_Obg/CgtA"/>
    <property type="match status" value="1"/>
</dbReference>
<dbReference type="AlphaFoldDB" id="A0A2Z2LBK9"/>
<feature type="binding site" evidence="8">
    <location>
        <position position="173"/>
    </location>
    <ligand>
        <name>Mg(2+)</name>
        <dbReference type="ChEBI" id="CHEBI:18420"/>
    </ligand>
</feature>
<dbReference type="PROSITE" id="PS00905">
    <property type="entry name" value="GTP1_OBG"/>
    <property type="match status" value="1"/>
</dbReference>
<evidence type="ECO:0000256" key="7">
    <source>
        <dbReference type="ARBA" id="ARBA00023134"/>
    </source>
</evidence>
<feature type="binding site" evidence="8">
    <location>
        <begin position="191"/>
        <end position="195"/>
    </location>
    <ligand>
        <name>GTP</name>
        <dbReference type="ChEBI" id="CHEBI:37565"/>
    </ligand>
</feature>
<evidence type="ECO:0000256" key="2">
    <source>
        <dbReference type="ARBA" id="ARBA00022490"/>
    </source>
</evidence>
<dbReference type="RefSeq" id="WP_117374419.1">
    <property type="nucleotide sequence ID" value="NZ_CP015994.1"/>
</dbReference>
<dbReference type="Gene3D" id="2.70.210.12">
    <property type="entry name" value="GTP1/OBG domain"/>
    <property type="match status" value="1"/>
</dbReference>
<evidence type="ECO:0000256" key="6">
    <source>
        <dbReference type="ARBA" id="ARBA00022842"/>
    </source>
</evidence>
<comment type="similarity">
    <text evidence="1 8">Belongs to the TRAFAC class OBG-HflX-like GTPase superfamily. OBG GTPase family.</text>
</comment>
<proteinExistence type="inferred from homology"/>
<feature type="domain" description="OBG-type G" evidence="9">
    <location>
        <begin position="160"/>
        <end position="336"/>
    </location>
</feature>
<name>A0A2Z2LBK9_9RICK</name>
<dbReference type="InterPro" id="IPR031167">
    <property type="entry name" value="G_OBG"/>
</dbReference>
<evidence type="ECO:0000256" key="4">
    <source>
        <dbReference type="ARBA" id="ARBA00022741"/>
    </source>
</evidence>
<accession>A0A2Z2LBK9</accession>
<evidence type="ECO:0000256" key="5">
    <source>
        <dbReference type="ARBA" id="ARBA00022801"/>
    </source>
</evidence>
<evidence type="ECO:0000256" key="3">
    <source>
        <dbReference type="ARBA" id="ARBA00022723"/>
    </source>
</evidence>
<evidence type="ECO:0000259" key="9">
    <source>
        <dbReference type="PROSITE" id="PS51710"/>
    </source>
</evidence>
<comment type="subunit">
    <text evidence="8">Monomer.</text>
</comment>
<dbReference type="PROSITE" id="PS51883">
    <property type="entry name" value="OBG"/>
    <property type="match status" value="1"/>
</dbReference>
<dbReference type="SUPFAM" id="SSF82051">
    <property type="entry name" value="Obg GTP-binding protein N-terminal domain"/>
    <property type="match status" value="1"/>
</dbReference>
<dbReference type="FunFam" id="2.70.210.12:FF:000001">
    <property type="entry name" value="GTPase Obg"/>
    <property type="match status" value="1"/>
</dbReference>
<feature type="binding site" evidence="8">
    <location>
        <begin position="166"/>
        <end position="173"/>
    </location>
    <ligand>
        <name>GTP</name>
        <dbReference type="ChEBI" id="CHEBI:37565"/>
    </ligand>
</feature>
<dbReference type="GO" id="GO:0000287">
    <property type="term" value="F:magnesium ion binding"/>
    <property type="evidence" value="ECO:0007669"/>
    <property type="project" value="InterPro"/>
</dbReference>
<protein>
    <recommendedName>
        <fullName evidence="8">GTPase Obg</fullName>
        <ecNumber evidence="8">3.6.5.-</ecNumber>
    </recommendedName>
    <alternativeName>
        <fullName evidence="8">GTP-binding protein Obg</fullName>
    </alternativeName>
</protein>
<feature type="binding site" evidence="8">
    <location>
        <position position="193"/>
    </location>
    <ligand>
        <name>Mg(2+)</name>
        <dbReference type="ChEBI" id="CHEBI:18420"/>
    </ligand>
</feature>
<keyword evidence="7 8" id="KW-0342">GTP-binding</keyword>
<evidence type="ECO:0000313" key="11">
    <source>
        <dbReference type="EMBL" id="ASI47656.1"/>
    </source>
</evidence>
<dbReference type="GO" id="GO:0003924">
    <property type="term" value="F:GTPase activity"/>
    <property type="evidence" value="ECO:0007669"/>
    <property type="project" value="UniProtKB-UniRule"/>
</dbReference>
<dbReference type="GO" id="GO:0042254">
    <property type="term" value="P:ribosome biogenesis"/>
    <property type="evidence" value="ECO:0007669"/>
    <property type="project" value="UniProtKB-UniRule"/>
</dbReference>
<dbReference type="InterPro" id="IPR045086">
    <property type="entry name" value="OBG_GTPase"/>
</dbReference>
<dbReference type="CDD" id="cd01898">
    <property type="entry name" value="Obg"/>
    <property type="match status" value="1"/>
</dbReference>
<gene>
    <name evidence="8" type="primary">obg</name>
    <name evidence="11" type="ORF">AOV_02115</name>
</gene>
<dbReference type="KEGG" id="aoh:AOV_02115"/>
<keyword evidence="4 8" id="KW-0547">Nucleotide-binding</keyword>
<dbReference type="GO" id="GO:0005525">
    <property type="term" value="F:GTP binding"/>
    <property type="evidence" value="ECO:0007669"/>
    <property type="project" value="UniProtKB-UniRule"/>
</dbReference>
<dbReference type="HAMAP" id="MF_01454">
    <property type="entry name" value="GTPase_Obg"/>
    <property type="match status" value="1"/>
</dbReference>
<dbReference type="EMBL" id="CP015994">
    <property type="protein sequence ID" value="ASI47656.1"/>
    <property type="molecule type" value="Genomic_DNA"/>
</dbReference>
<sequence length="347" mass="37265">MSFVDEAKIYVRGGKGGDGCVSFRREKFVEFGGPDGGNGGNGGSVIFVASSAVNTLLYFRYNQHIRAENGKAGSGKGKFGAAGRNRVVEVPVGTQLYDENGNTLIADLHDIGQQCIVATGGRGGVGNAQYKSSTNRAPTYFTYGTLGEEHCVLLKLKIISDIGIIGMPNAGKSSLLSRCTASKTKVSDYPFTTLEPHLGVAYANGCGLVLADIPGLIENASSGAGLGHKFLKHIERCVILLHLVDCSLPDIVGAYELVRQELKLHSEELACKQEVVILNKCDLLSEGEVREKQQLLASSIKKEVITLSIGDELNSLIVFLHSQVKKVVVEPSDASFDPFLYVHYNKK</sequence>
<feature type="binding site" evidence="8">
    <location>
        <begin position="279"/>
        <end position="282"/>
    </location>
    <ligand>
        <name>GTP</name>
        <dbReference type="ChEBI" id="CHEBI:37565"/>
    </ligand>
</feature>
<dbReference type="InterPro" id="IPR036726">
    <property type="entry name" value="GTP1_OBG_dom_sf"/>
</dbReference>
<dbReference type="OrthoDB" id="9807318at2"/>
<dbReference type="SUPFAM" id="SSF52540">
    <property type="entry name" value="P-loop containing nucleoside triphosphate hydrolases"/>
    <property type="match status" value="1"/>
</dbReference>
<keyword evidence="6 8" id="KW-0460">Magnesium</keyword>
<dbReference type="InterPro" id="IPR027417">
    <property type="entry name" value="P-loop_NTPase"/>
</dbReference>
<dbReference type="GO" id="GO:0005737">
    <property type="term" value="C:cytoplasm"/>
    <property type="evidence" value="ECO:0007669"/>
    <property type="project" value="UniProtKB-SubCell"/>
</dbReference>
<comment type="cofactor">
    <cofactor evidence="8">
        <name>Mg(2+)</name>
        <dbReference type="ChEBI" id="CHEBI:18420"/>
    </cofactor>
</comment>
<dbReference type="PANTHER" id="PTHR11702">
    <property type="entry name" value="DEVELOPMENTALLY REGULATED GTP-BINDING PROTEIN-RELATED"/>
    <property type="match status" value="1"/>
</dbReference>
<feature type="domain" description="Obg" evidence="10">
    <location>
        <begin position="1"/>
        <end position="159"/>
    </location>
</feature>
<dbReference type="InterPro" id="IPR006073">
    <property type="entry name" value="GTP-bd"/>
</dbReference>
<evidence type="ECO:0000313" key="12">
    <source>
        <dbReference type="Proteomes" id="UP000259762"/>
    </source>
</evidence>
<keyword evidence="2 8" id="KW-0963">Cytoplasm</keyword>
<organism evidence="11 12">
    <name type="scientific">Anaplasma ovis str. Haibei</name>
    <dbReference type="NCBI Taxonomy" id="1248439"/>
    <lineage>
        <taxon>Bacteria</taxon>
        <taxon>Pseudomonadati</taxon>
        <taxon>Pseudomonadota</taxon>
        <taxon>Alphaproteobacteria</taxon>
        <taxon>Rickettsiales</taxon>
        <taxon>Anaplasmataceae</taxon>
        <taxon>Anaplasma</taxon>
    </lineage>
</organism>
<keyword evidence="3 8" id="KW-0479">Metal-binding</keyword>
<dbReference type="InterPro" id="IPR014100">
    <property type="entry name" value="GTP-bd_Obg/CgtA"/>
</dbReference>
<dbReference type="PROSITE" id="PS51710">
    <property type="entry name" value="G_OBG"/>
    <property type="match status" value="1"/>
</dbReference>
<dbReference type="InterPro" id="IPR006169">
    <property type="entry name" value="GTP1_OBG_dom"/>
</dbReference>
<comment type="subcellular location">
    <subcellularLocation>
        <location evidence="8">Cytoplasm</location>
    </subcellularLocation>
</comment>
<dbReference type="GO" id="GO:0043022">
    <property type="term" value="F:ribosome binding"/>
    <property type="evidence" value="ECO:0007669"/>
    <property type="project" value="UniProtKB-ARBA"/>
</dbReference>
<keyword evidence="5 8" id="KW-0378">Hydrolase</keyword>
<keyword evidence="12" id="KW-1185">Reference proteome</keyword>
<dbReference type="Proteomes" id="UP000259762">
    <property type="component" value="Chromosome"/>
</dbReference>
<evidence type="ECO:0000259" key="10">
    <source>
        <dbReference type="PROSITE" id="PS51883"/>
    </source>
</evidence>
<dbReference type="NCBIfam" id="NF008956">
    <property type="entry name" value="PRK12299.1"/>
    <property type="match status" value="1"/>
</dbReference>
<evidence type="ECO:0000256" key="8">
    <source>
        <dbReference type="HAMAP-Rule" id="MF_01454"/>
    </source>
</evidence>
<feature type="binding site" evidence="8">
    <location>
        <begin position="212"/>
        <end position="215"/>
    </location>
    <ligand>
        <name>GTP</name>
        <dbReference type="ChEBI" id="CHEBI:37565"/>
    </ligand>
</feature>